<dbReference type="Pfam" id="PF13561">
    <property type="entry name" value="adh_short_C2"/>
    <property type="match status" value="1"/>
</dbReference>
<gene>
    <name evidence="3" type="ORF">SAMN06265360_1313</name>
</gene>
<dbReference type="PRINTS" id="PR00081">
    <property type="entry name" value="GDHRDH"/>
</dbReference>
<accession>A0A239A552</accession>
<comment type="similarity">
    <text evidence="1">Belongs to the short-chain dehydrogenases/reductases (SDR) family.</text>
</comment>
<dbReference type="InterPro" id="IPR036291">
    <property type="entry name" value="NAD(P)-bd_dom_sf"/>
</dbReference>
<name>A0A239A552_9PSEU</name>
<dbReference type="AlphaFoldDB" id="A0A239A552"/>
<evidence type="ECO:0000256" key="2">
    <source>
        <dbReference type="ARBA" id="ARBA00023002"/>
    </source>
</evidence>
<dbReference type="Gene3D" id="3.40.50.720">
    <property type="entry name" value="NAD(P)-binding Rossmann-like Domain"/>
    <property type="match status" value="1"/>
</dbReference>
<dbReference type="PRINTS" id="PR00080">
    <property type="entry name" value="SDRFAMILY"/>
</dbReference>
<dbReference type="InterPro" id="IPR002347">
    <property type="entry name" value="SDR_fam"/>
</dbReference>
<evidence type="ECO:0000313" key="3">
    <source>
        <dbReference type="EMBL" id="SNR90796.1"/>
    </source>
</evidence>
<evidence type="ECO:0000313" key="4">
    <source>
        <dbReference type="Proteomes" id="UP000198348"/>
    </source>
</evidence>
<keyword evidence="2" id="KW-0560">Oxidoreductase</keyword>
<dbReference type="PANTHER" id="PTHR43639:SF1">
    <property type="entry name" value="SHORT-CHAIN DEHYDROGENASE_REDUCTASE FAMILY PROTEIN"/>
    <property type="match status" value="1"/>
</dbReference>
<proteinExistence type="inferred from homology"/>
<dbReference type="FunFam" id="3.40.50.720:FF:000084">
    <property type="entry name" value="Short-chain dehydrogenase reductase"/>
    <property type="match status" value="1"/>
</dbReference>
<dbReference type="CDD" id="cd05233">
    <property type="entry name" value="SDR_c"/>
    <property type="match status" value="1"/>
</dbReference>
<dbReference type="Proteomes" id="UP000198348">
    <property type="component" value="Unassembled WGS sequence"/>
</dbReference>
<keyword evidence="4" id="KW-1185">Reference proteome</keyword>
<evidence type="ECO:0000256" key="1">
    <source>
        <dbReference type="ARBA" id="ARBA00006484"/>
    </source>
</evidence>
<dbReference type="GO" id="GO:0016491">
    <property type="term" value="F:oxidoreductase activity"/>
    <property type="evidence" value="ECO:0007669"/>
    <property type="project" value="UniProtKB-KW"/>
</dbReference>
<dbReference type="EMBL" id="FZNW01000031">
    <property type="protein sequence ID" value="SNR90796.1"/>
    <property type="molecule type" value="Genomic_DNA"/>
</dbReference>
<dbReference type="PANTHER" id="PTHR43639">
    <property type="entry name" value="OXIDOREDUCTASE, SHORT-CHAIN DEHYDROGENASE/REDUCTASE FAMILY (AFU_ORTHOLOGUE AFUA_5G02870)"/>
    <property type="match status" value="1"/>
</dbReference>
<dbReference type="SUPFAM" id="SSF51735">
    <property type="entry name" value="NAD(P)-binding Rossmann-fold domains"/>
    <property type="match status" value="1"/>
</dbReference>
<protein>
    <submittedName>
        <fullName evidence="3">3-oxoacyl-[acyl-carrier protein] reductase</fullName>
    </submittedName>
</protein>
<reference evidence="3 4" key="1">
    <citation type="submission" date="2017-06" db="EMBL/GenBank/DDBJ databases">
        <authorList>
            <person name="Kim H.J."/>
            <person name="Triplett B.A."/>
        </authorList>
    </citation>
    <scope>NUCLEOTIDE SEQUENCE [LARGE SCALE GENOMIC DNA]</scope>
    <source>
        <strain evidence="3 4">DSM 45207</strain>
    </source>
</reference>
<sequence>MVMGEALVTGAGQGIGRAIAHRLASDGYSVTVVDRDETTAKVVANDVDGRATVCDLSDSSAIEELVTSVRKLDVLVNNAGIFPPSPLKDLTAERFRHVMDVNAIAPLLLTQRLLPLLSDTNGSVVNVASMASKVAMPGAGAYSPSKAALVSLTKLCAVEFSHSGVRFNAVAPGGVLTEGTAQYTADPDRESRFNAVLPLGRRGSPEDIADVVSFFASPDSRYITGQVLYVDGGLSEATIPFLRAAQDGG</sequence>
<organism evidence="3 4">
    <name type="scientific">Haloechinothrix alba</name>
    <dbReference type="NCBI Taxonomy" id="664784"/>
    <lineage>
        <taxon>Bacteria</taxon>
        <taxon>Bacillati</taxon>
        <taxon>Actinomycetota</taxon>
        <taxon>Actinomycetes</taxon>
        <taxon>Pseudonocardiales</taxon>
        <taxon>Pseudonocardiaceae</taxon>
        <taxon>Haloechinothrix</taxon>
    </lineage>
</organism>